<dbReference type="Pfam" id="PF01753">
    <property type="entry name" value="zf-MYND"/>
    <property type="match status" value="1"/>
</dbReference>
<sequence>MSSSSCTNNCVKPPTSRAPTAKTSLSTFVHKEQIEIAEEIRNSLIQRENMIGVTSPWKNFYRTCSQKSGIRDVVWKDGKDYDMQYLFFKTLDTGRLLPMKYAAVRIQFYMDRETWKEITKSQDGKEGIDEETLCVIMALGMTEIMVLRSFVDVGGSDIPIVIVNWCDEHLTKVLDCWIAMSAGKLSDAEADAVVCPNAYAYEIDLLVRSLLQDPTLEYVPPFILFFQGQERKFTPLFISPHLIPPAYILQSLPKHCGSLPCIDKECRINYWSGLHCDNPAKIKCLSTDMLKLDKTDPLFASQSSSEKRFWRLKARWEPRRDLCNFWGCEVSRGGGGNSALKRCAKCKEVFYCSSEHQKHDWCQHKTVCEKRPDPETGV</sequence>
<dbReference type="SUPFAM" id="SSF144232">
    <property type="entry name" value="HIT/MYND zinc finger-like"/>
    <property type="match status" value="1"/>
</dbReference>
<evidence type="ECO:0000256" key="1">
    <source>
        <dbReference type="ARBA" id="ARBA00022723"/>
    </source>
</evidence>
<evidence type="ECO:0000256" key="4">
    <source>
        <dbReference type="PROSITE-ProRule" id="PRU00134"/>
    </source>
</evidence>
<evidence type="ECO:0000313" key="6">
    <source>
        <dbReference type="EMBL" id="KAK7456460.1"/>
    </source>
</evidence>
<feature type="domain" description="MYND-type" evidence="5">
    <location>
        <begin position="323"/>
        <end position="368"/>
    </location>
</feature>
<dbReference type="PROSITE" id="PS50865">
    <property type="entry name" value="ZF_MYND_2"/>
    <property type="match status" value="1"/>
</dbReference>
<proteinExistence type="predicted"/>
<keyword evidence="1" id="KW-0479">Metal-binding</keyword>
<protein>
    <recommendedName>
        <fullName evidence="5">MYND-type domain-containing protein</fullName>
    </recommendedName>
</protein>
<dbReference type="InterPro" id="IPR002893">
    <property type="entry name" value="Znf_MYND"/>
</dbReference>
<evidence type="ECO:0000259" key="5">
    <source>
        <dbReference type="PROSITE" id="PS50865"/>
    </source>
</evidence>
<accession>A0ABR1JBW3</accession>
<evidence type="ECO:0000313" key="7">
    <source>
        <dbReference type="Proteomes" id="UP001498398"/>
    </source>
</evidence>
<keyword evidence="2 4" id="KW-0863">Zinc-finger</keyword>
<comment type="caution">
    <text evidence="6">The sequence shown here is derived from an EMBL/GenBank/DDBJ whole genome shotgun (WGS) entry which is preliminary data.</text>
</comment>
<organism evidence="6 7">
    <name type="scientific">Marasmiellus scandens</name>
    <dbReference type="NCBI Taxonomy" id="2682957"/>
    <lineage>
        <taxon>Eukaryota</taxon>
        <taxon>Fungi</taxon>
        <taxon>Dikarya</taxon>
        <taxon>Basidiomycota</taxon>
        <taxon>Agaricomycotina</taxon>
        <taxon>Agaricomycetes</taxon>
        <taxon>Agaricomycetidae</taxon>
        <taxon>Agaricales</taxon>
        <taxon>Marasmiineae</taxon>
        <taxon>Omphalotaceae</taxon>
        <taxon>Marasmiellus</taxon>
    </lineage>
</organism>
<dbReference type="PROSITE" id="PS01360">
    <property type="entry name" value="ZF_MYND_1"/>
    <property type="match status" value="1"/>
</dbReference>
<dbReference type="EMBL" id="JBANRG010000021">
    <property type="protein sequence ID" value="KAK7456460.1"/>
    <property type="molecule type" value="Genomic_DNA"/>
</dbReference>
<gene>
    <name evidence="6" type="ORF">VKT23_010709</name>
</gene>
<keyword evidence="7" id="KW-1185">Reference proteome</keyword>
<name>A0ABR1JBW3_9AGAR</name>
<evidence type="ECO:0000256" key="3">
    <source>
        <dbReference type="ARBA" id="ARBA00022833"/>
    </source>
</evidence>
<keyword evidence="3" id="KW-0862">Zinc</keyword>
<dbReference type="Proteomes" id="UP001498398">
    <property type="component" value="Unassembled WGS sequence"/>
</dbReference>
<evidence type="ECO:0000256" key="2">
    <source>
        <dbReference type="ARBA" id="ARBA00022771"/>
    </source>
</evidence>
<dbReference type="Gene3D" id="6.10.140.2220">
    <property type="match status" value="1"/>
</dbReference>
<reference evidence="6 7" key="1">
    <citation type="submission" date="2024-01" db="EMBL/GenBank/DDBJ databases">
        <title>A draft genome for the cacao thread blight pathogen Marasmiellus scandens.</title>
        <authorList>
            <person name="Baruah I.K."/>
            <person name="Leung J."/>
            <person name="Bukari Y."/>
            <person name="Amoako-Attah I."/>
            <person name="Meinhardt L.W."/>
            <person name="Bailey B.A."/>
            <person name="Cohen S.P."/>
        </authorList>
    </citation>
    <scope>NUCLEOTIDE SEQUENCE [LARGE SCALE GENOMIC DNA]</scope>
    <source>
        <strain evidence="6 7">GH-19</strain>
    </source>
</reference>